<keyword evidence="2" id="KW-1185">Reference proteome</keyword>
<gene>
    <name evidence="1" type="ORF">H9635_05545</name>
</gene>
<proteinExistence type="predicted"/>
<comment type="caution">
    <text evidence="1">The sequence shown here is derived from an EMBL/GenBank/DDBJ whole genome shotgun (WGS) entry which is preliminary data.</text>
</comment>
<name>A0ABR8XW74_9BACL</name>
<reference evidence="1 2" key="1">
    <citation type="submission" date="2020-08" db="EMBL/GenBank/DDBJ databases">
        <title>A Genomic Blueprint of the Chicken Gut Microbiome.</title>
        <authorList>
            <person name="Gilroy R."/>
            <person name="Ravi A."/>
            <person name="Getino M."/>
            <person name="Pursley I."/>
            <person name="Horton D.L."/>
            <person name="Alikhan N.-F."/>
            <person name="Baker D."/>
            <person name="Gharbi K."/>
            <person name="Hall N."/>
            <person name="Watson M."/>
            <person name="Adriaenssens E.M."/>
            <person name="Foster-Nyarko E."/>
            <person name="Jarju S."/>
            <person name="Secka A."/>
            <person name="Antonio M."/>
            <person name="Oren A."/>
            <person name="Chaudhuri R."/>
            <person name="La Ragione R.M."/>
            <person name="Hildebrand F."/>
            <person name="Pallen M.J."/>
        </authorList>
    </citation>
    <scope>NUCLEOTIDE SEQUENCE [LARGE SCALE GENOMIC DNA]</scope>
    <source>
        <strain evidence="1 2">A46</strain>
    </source>
</reference>
<evidence type="ECO:0000313" key="1">
    <source>
        <dbReference type="EMBL" id="MBD8036199.1"/>
    </source>
</evidence>
<dbReference type="PROSITE" id="PS51257">
    <property type="entry name" value="PROKAR_LIPOPROTEIN"/>
    <property type="match status" value="1"/>
</dbReference>
<organism evidence="1 2">
    <name type="scientific">Solibacillus faecavium</name>
    <dbReference type="NCBI Taxonomy" id="2762221"/>
    <lineage>
        <taxon>Bacteria</taxon>
        <taxon>Bacillati</taxon>
        <taxon>Bacillota</taxon>
        <taxon>Bacilli</taxon>
        <taxon>Bacillales</taxon>
        <taxon>Caryophanaceae</taxon>
        <taxon>Solibacillus</taxon>
    </lineage>
</organism>
<dbReference type="Proteomes" id="UP000619101">
    <property type="component" value="Unassembled WGS sequence"/>
</dbReference>
<accession>A0ABR8XW74</accession>
<dbReference type="RefSeq" id="WP_191699153.1">
    <property type="nucleotide sequence ID" value="NZ_JACSPZ010000002.1"/>
</dbReference>
<dbReference type="EMBL" id="JACSPZ010000002">
    <property type="protein sequence ID" value="MBD8036199.1"/>
    <property type="molecule type" value="Genomic_DNA"/>
</dbReference>
<evidence type="ECO:0000313" key="2">
    <source>
        <dbReference type="Proteomes" id="UP000619101"/>
    </source>
</evidence>
<protein>
    <submittedName>
        <fullName evidence="1">Uncharacterized protein</fullName>
    </submittedName>
</protein>
<sequence>MKHLILLIVSWLILSGCAGLADYTISLENGYRIDRLSAHQIQIYGEEPVNDGKENTINYLYVPAEVTAVWWNEQYIIAKQLHLKSNGRGVEGPPKNLLMLSILIG</sequence>